<dbReference type="Pfam" id="PF00480">
    <property type="entry name" value="ROK"/>
    <property type="match status" value="1"/>
</dbReference>
<gene>
    <name evidence="2" type="ORF">I6N95_06485</name>
</gene>
<reference evidence="2" key="1">
    <citation type="submission" date="2020-12" db="EMBL/GenBank/DDBJ databases">
        <title>Vagococcus allomyrinae sp. nov. and Enterococcus lavae sp. nov., isolated from the larvae of Allomyrina dichotoma.</title>
        <authorList>
            <person name="Lee S.D."/>
        </authorList>
    </citation>
    <scope>NUCLEOTIDE SEQUENCE</scope>
    <source>
        <strain evidence="2">BWB3-3</strain>
    </source>
</reference>
<comment type="caution">
    <text evidence="2">The sequence shown here is derived from an EMBL/GenBank/DDBJ whole genome shotgun (WGS) entry which is preliminary data.</text>
</comment>
<evidence type="ECO:0000313" key="3">
    <source>
        <dbReference type="Proteomes" id="UP000674938"/>
    </source>
</evidence>
<dbReference type="PANTHER" id="PTHR18964">
    <property type="entry name" value="ROK (REPRESSOR, ORF, KINASE) FAMILY"/>
    <property type="match status" value="1"/>
</dbReference>
<dbReference type="Proteomes" id="UP000674938">
    <property type="component" value="Unassembled WGS sequence"/>
</dbReference>
<organism evidence="2 3">
    <name type="scientific">Vagococcus allomyrinae</name>
    <dbReference type="NCBI Taxonomy" id="2794353"/>
    <lineage>
        <taxon>Bacteria</taxon>
        <taxon>Bacillati</taxon>
        <taxon>Bacillota</taxon>
        <taxon>Bacilli</taxon>
        <taxon>Lactobacillales</taxon>
        <taxon>Enterococcaceae</taxon>
        <taxon>Vagococcus</taxon>
    </lineage>
</organism>
<dbReference type="InterPro" id="IPR000600">
    <property type="entry name" value="ROK"/>
</dbReference>
<dbReference type="Gene3D" id="3.30.420.40">
    <property type="match status" value="2"/>
</dbReference>
<dbReference type="EMBL" id="JAEEGA010000003">
    <property type="protein sequence ID" value="MBP1040644.1"/>
    <property type="molecule type" value="Genomic_DNA"/>
</dbReference>
<proteinExistence type="inferred from homology"/>
<dbReference type="RefSeq" id="WP_209525837.1">
    <property type="nucleotide sequence ID" value="NZ_JAEEGA010000003.1"/>
</dbReference>
<dbReference type="PANTHER" id="PTHR18964:SF173">
    <property type="entry name" value="GLUCOKINASE"/>
    <property type="match status" value="1"/>
</dbReference>
<accession>A0A940P8Z0</accession>
<dbReference type="InterPro" id="IPR043129">
    <property type="entry name" value="ATPase_NBD"/>
</dbReference>
<evidence type="ECO:0000256" key="1">
    <source>
        <dbReference type="ARBA" id="ARBA00006479"/>
    </source>
</evidence>
<dbReference type="SUPFAM" id="SSF53067">
    <property type="entry name" value="Actin-like ATPase domain"/>
    <property type="match status" value="1"/>
</dbReference>
<sequence>MQEAIGIDIGGTKIAVAAISEKGEMTGKVTVPSQTDTAETMYAAVTGAIDHFLAQSHTTIEDYQGIGLGVPGKVNRQAGIALFQNNLPWQEFPIAARLEATYGKRPLQIDNDVYQAAFAEWQASKVNREAVFVYYTISTGVACAIINNGDFLRGNGFAGEVGLAQVIDPREGKKIARLEGLASGPAITQAGQRYYQNNQLTTAELFARYQQGDPFALALINQMIDSITHSVYSIICLIDPAAIVFGGSLSLYQPFLIEGIKQRLTSYAIAPQLPAVDRLHLSQLSNNAGIIGAGLQLLRNQNKGID</sequence>
<dbReference type="AlphaFoldDB" id="A0A940P8Z0"/>
<protein>
    <submittedName>
        <fullName evidence="2">ROK family protein</fullName>
    </submittedName>
</protein>
<evidence type="ECO:0000313" key="2">
    <source>
        <dbReference type="EMBL" id="MBP1040644.1"/>
    </source>
</evidence>
<name>A0A940P8Z0_9ENTE</name>
<comment type="similarity">
    <text evidence="1">Belongs to the ROK (NagC/XylR) family.</text>
</comment>
<keyword evidence="3" id="KW-1185">Reference proteome</keyword>